<organism evidence="1 2">
    <name type="scientific">Sphingomonas aerophila</name>
    <dbReference type="NCBI Taxonomy" id="1344948"/>
    <lineage>
        <taxon>Bacteria</taxon>
        <taxon>Pseudomonadati</taxon>
        <taxon>Pseudomonadota</taxon>
        <taxon>Alphaproteobacteria</taxon>
        <taxon>Sphingomonadales</taxon>
        <taxon>Sphingomonadaceae</taxon>
        <taxon>Sphingomonas</taxon>
    </lineage>
</organism>
<protein>
    <submittedName>
        <fullName evidence="1">Uncharacterized protein</fullName>
    </submittedName>
</protein>
<reference evidence="1 2" key="1">
    <citation type="submission" date="2020-08" db="EMBL/GenBank/DDBJ databases">
        <title>Genomic Encyclopedia of Type Strains, Phase IV (KMG-IV): sequencing the most valuable type-strain genomes for metagenomic binning, comparative biology and taxonomic classification.</title>
        <authorList>
            <person name="Goeker M."/>
        </authorList>
    </citation>
    <scope>NUCLEOTIDE SEQUENCE [LARGE SCALE GENOMIC DNA]</scope>
    <source>
        <strain evidence="1 2">DSM 100044</strain>
    </source>
</reference>
<proteinExistence type="predicted"/>
<sequence length="53" mass="5711">MAKNRKIVPGPFIVVNDAGEPLRDERGAIREFSTEKRAAAAVGPGHRVALGKR</sequence>
<accession>A0A7W9BFK7</accession>
<evidence type="ECO:0000313" key="2">
    <source>
        <dbReference type="Proteomes" id="UP000546200"/>
    </source>
</evidence>
<dbReference type="AlphaFoldDB" id="A0A7W9BFK7"/>
<gene>
    <name evidence="1" type="ORF">FHS94_003129</name>
</gene>
<comment type="caution">
    <text evidence="1">The sequence shown here is derived from an EMBL/GenBank/DDBJ whole genome shotgun (WGS) entry which is preliminary data.</text>
</comment>
<dbReference type="EMBL" id="JACIJK010000010">
    <property type="protein sequence ID" value="MBB5716266.1"/>
    <property type="molecule type" value="Genomic_DNA"/>
</dbReference>
<dbReference type="RefSeq" id="WP_184059401.1">
    <property type="nucleotide sequence ID" value="NZ_JACIJK010000010.1"/>
</dbReference>
<dbReference type="Proteomes" id="UP000546200">
    <property type="component" value="Unassembled WGS sequence"/>
</dbReference>
<name>A0A7W9BFK7_9SPHN</name>
<evidence type="ECO:0000313" key="1">
    <source>
        <dbReference type="EMBL" id="MBB5716266.1"/>
    </source>
</evidence>
<keyword evidence="2" id="KW-1185">Reference proteome</keyword>